<dbReference type="InterPro" id="IPR003593">
    <property type="entry name" value="AAA+_ATPase"/>
</dbReference>
<dbReference type="MEROPS" id="S16.A04"/>
<sequence length="445" mass="47914">MGKKESKKYECIECGYTGTTWSGRCPKCGAWGTIEEVLALPSEDSQMKSFILPLPLHEIKSPSRLSSQDEELDRVLGGGWVPGSSVLLAGEPGIGKSTILLQTCLRMAQKGKNVVYLSGEESPSQVALRAKRLGIASQNLKIGSGYNIDDLLAGSSGSDLVVVDSVQSFTSGDLPGLPGTPSQVRAVAQKAISSAKQNGCTVVMIGHINKEGLIAGPKLLEHMVDTVLLFSGDRLSPYRVLRAVKNRFGATDEMGVYEMLDKGLFAVNDPTRLYWRNKDEKVPGVTVTPVVEGSRAFLVEIQALVATSPFPYPKRTAIGVDPSRLQLLLAVLERRFGVSTISQDVYVNVVGGVAVRGPQADLALCAALASAHHSRPVDPSYCLIGEVGLAGEVRPLPRITSRIKEAKRLGYKRFIISKGQELEKIEGVSLYKVENIKEALEEVGL</sequence>
<evidence type="ECO:0000256" key="13">
    <source>
        <dbReference type="RuleBase" id="RU003555"/>
    </source>
</evidence>
<dbReference type="Proteomes" id="UP000005868">
    <property type="component" value="Chromosome"/>
</dbReference>
<dbReference type="PANTHER" id="PTHR32472">
    <property type="entry name" value="DNA REPAIR PROTEIN RADA"/>
    <property type="match status" value="1"/>
</dbReference>
<dbReference type="Gene3D" id="3.40.50.300">
    <property type="entry name" value="P-loop containing nucleotide triphosphate hydrolases"/>
    <property type="match status" value="1"/>
</dbReference>
<dbReference type="Pfam" id="PF13541">
    <property type="entry name" value="ChlI"/>
    <property type="match status" value="1"/>
</dbReference>
<feature type="domain" description="RecA family profile 1" evidence="14">
    <location>
        <begin position="61"/>
        <end position="208"/>
    </location>
</feature>
<keyword evidence="4 13" id="KW-0863">Zinc-finger</keyword>
<dbReference type="GO" id="GO:0008270">
    <property type="term" value="F:zinc ion binding"/>
    <property type="evidence" value="ECO:0007669"/>
    <property type="project" value="UniProtKB-KW"/>
</dbReference>
<name>G7V965_THELD</name>
<evidence type="ECO:0000256" key="4">
    <source>
        <dbReference type="ARBA" id="ARBA00022771"/>
    </source>
</evidence>
<evidence type="ECO:0000256" key="5">
    <source>
        <dbReference type="ARBA" id="ARBA00022801"/>
    </source>
</evidence>
<evidence type="ECO:0000313" key="16">
    <source>
        <dbReference type="Proteomes" id="UP000005868"/>
    </source>
</evidence>
<dbReference type="InterPro" id="IPR020568">
    <property type="entry name" value="Ribosomal_Su5_D2-typ_SF"/>
</dbReference>
<accession>G7V965</accession>
<dbReference type="Pfam" id="PF18073">
    <property type="entry name" value="Zn_ribbon_LapB"/>
    <property type="match status" value="1"/>
</dbReference>
<evidence type="ECO:0000256" key="1">
    <source>
        <dbReference type="ARBA" id="ARBA00022723"/>
    </source>
</evidence>
<dbReference type="SUPFAM" id="SSF54211">
    <property type="entry name" value="Ribosomal protein S5 domain 2-like"/>
    <property type="match status" value="1"/>
</dbReference>
<dbReference type="HOGENOM" id="CLU_018264_0_1_0"/>
<dbReference type="Pfam" id="PF13481">
    <property type="entry name" value="AAA_25"/>
    <property type="match status" value="1"/>
</dbReference>
<keyword evidence="1 11" id="KW-0479">Metal-binding</keyword>
<reference evidence="15 16" key="2">
    <citation type="journal article" date="2012" name="Stand. Genomic Sci.">
        <title>Genome sequence of the moderately thermophilic, amino-acid-degrading and sulfur-reducing bacterium Thermovirga lienii type strain (Cas60314(T)).</title>
        <authorList>
            <person name="Goker M."/>
            <person name="Saunders E."/>
            <person name="Lapidus A."/>
            <person name="Nolan M."/>
            <person name="Lucas S."/>
            <person name="Hammon N."/>
            <person name="Deshpande S."/>
            <person name="Cheng J.F."/>
            <person name="Han C."/>
            <person name="Tapia R."/>
            <person name="Goodwin L.A."/>
            <person name="Pitluck S."/>
            <person name="Liolios K."/>
            <person name="Mavromatis K."/>
            <person name="Pagani I."/>
            <person name="Ivanova N."/>
            <person name="Mikhailova N."/>
            <person name="Pati A."/>
            <person name="Chen A."/>
            <person name="Palaniappan K."/>
            <person name="Land M."/>
            <person name="Chang Y.J."/>
            <person name="Jeffries C.D."/>
            <person name="Brambilla E.M."/>
            <person name="Rohde M."/>
            <person name="Spring S."/>
            <person name="Detter J.C."/>
            <person name="Woyke T."/>
            <person name="Bristow J."/>
            <person name="Eisen J.A."/>
            <person name="Markowitz V."/>
            <person name="Hugenholtz P."/>
            <person name="Kyrpides N.C."/>
            <person name="Klenk H.P."/>
        </authorList>
    </citation>
    <scope>NUCLEOTIDE SEQUENCE [LARGE SCALE GENOMIC DNA]</scope>
    <source>
        <strain evidence="16">ATCC BAA-1197 / DSM 17291 / Cas60314</strain>
    </source>
</reference>
<evidence type="ECO:0000256" key="10">
    <source>
        <dbReference type="ARBA" id="ARBA00023204"/>
    </source>
</evidence>
<dbReference type="InterPro" id="IPR004504">
    <property type="entry name" value="DNA_repair_RadA"/>
</dbReference>
<comment type="function">
    <text evidence="13">DNA-dependent ATPase involved in processing of recombination intermediates, plays a role in repairing DNA breaks. Stimulates the branch migration of RecA-mediated strand transfer reactions, allowing the 3' invading strand to extend heteroduplex DNA faster. Binds ssDNA in the presence of ADP but not other nucleotides, has ATPase activity that is stimulated by ssDNA and various branched DNA structures, but inhibited by SSB. Does not have RecA's homology-searching function.</text>
</comment>
<proteinExistence type="inferred from homology"/>
<dbReference type="EMBL" id="CP003096">
    <property type="protein sequence ID" value="AER66434.1"/>
    <property type="molecule type" value="Genomic_DNA"/>
</dbReference>
<evidence type="ECO:0000313" key="15">
    <source>
        <dbReference type="EMBL" id="AER66434.1"/>
    </source>
</evidence>
<evidence type="ECO:0000256" key="7">
    <source>
        <dbReference type="ARBA" id="ARBA00022840"/>
    </source>
</evidence>
<dbReference type="AlphaFoldDB" id="G7V965"/>
<dbReference type="GO" id="GO:0003684">
    <property type="term" value="F:damaged DNA binding"/>
    <property type="evidence" value="ECO:0007669"/>
    <property type="project" value="InterPro"/>
</dbReference>
<evidence type="ECO:0000256" key="2">
    <source>
        <dbReference type="ARBA" id="ARBA00022741"/>
    </source>
</evidence>
<comment type="similarity">
    <text evidence="11 13">Belongs to the RecA family. RadA subfamily.</text>
</comment>
<dbReference type="Gene3D" id="3.30.230.10">
    <property type="match status" value="1"/>
</dbReference>
<feature type="short sequence motif" description="RadA KNRFG motif" evidence="11">
    <location>
        <begin position="245"/>
        <end position="249"/>
    </location>
</feature>
<evidence type="ECO:0000256" key="9">
    <source>
        <dbReference type="ARBA" id="ARBA00023125"/>
    </source>
</evidence>
<evidence type="ECO:0000256" key="12">
    <source>
        <dbReference type="NCBIfam" id="TIGR00416"/>
    </source>
</evidence>
<comment type="function">
    <text evidence="11">Plays a role in repairing double-strand DNA breaks, probably involving stabilizing or processing branched DNA or blocked replication forks.</text>
</comment>
<dbReference type="STRING" id="580340.Tlie_0699"/>
<keyword evidence="9 11" id="KW-0238">DNA-binding</keyword>
<dbReference type="PRINTS" id="PR01874">
    <property type="entry name" value="DNAREPAIRADA"/>
</dbReference>
<keyword evidence="6 13" id="KW-0862">Zinc</keyword>
<dbReference type="SMART" id="SM00382">
    <property type="entry name" value="AAA"/>
    <property type="match status" value="1"/>
</dbReference>
<dbReference type="eggNOG" id="COG1066">
    <property type="taxonomic scope" value="Bacteria"/>
</dbReference>
<feature type="binding site" evidence="11">
    <location>
        <begin position="90"/>
        <end position="97"/>
    </location>
    <ligand>
        <name>ATP</name>
        <dbReference type="ChEBI" id="CHEBI:30616"/>
    </ligand>
</feature>
<evidence type="ECO:0000259" key="14">
    <source>
        <dbReference type="PROSITE" id="PS50162"/>
    </source>
</evidence>
<keyword evidence="7 11" id="KW-0067">ATP-binding</keyword>
<gene>
    <name evidence="11" type="primary">radA</name>
    <name evidence="15" type="ordered locus">Tlie_0699</name>
</gene>
<evidence type="ECO:0000256" key="6">
    <source>
        <dbReference type="ARBA" id="ARBA00022833"/>
    </source>
</evidence>
<comment type="domain">
    <text evidence="11">The middle region has homology to RecA with ATPase motifs including the RadA KNRFG motif, while the C-terminus is homologous to Lon protease.</text>
</comment>
<dbReference type="InterPro" id="IPR014721">
    <property type="entry name" value="Ribsml_uS5_D2-typ_fold_subgr"/>
</dbReference>
<evidence type="ECO:0000256" key="3">
    <source>
        <dbReference type="ARBA" id="ARBA00022763"/>
    </source>
</evidence>
<dbReference type="InterPro" id="IPR041166">
    <property type="entry name" value="Rubredoxin_2"/>
</dbReference>
<dbReference type="SUPFAM" id="SSF52540">
    <property type="entry name" value="P-loop containing nucleoside triphosphate hydrolases"/>
    <property type="match status" value="1"/>
</dbReference>
<keyword evidence="2 11" id="KW-0547">Nucleotide-binding</keyword>
<dbReference type="PANTHER" id="PTHR32472:SF10">
    <property type="entry name" value="DNA REPAIR PROTEIN RADA-LIKE PROTEIN"/>
    <property type="match status" value="1"/>
</dbReference>
<keyword evidence="16" id="KW-1185">Reference proteome</keyword>
<dbReference type="GO" id="GO:0016787">
    <property type="term" value="F:hydrolase activity"/>
    <property type="evidence" value="ECO:0007669"/>
    <property type="project" value="UniProtKB-KW"/>
</dbReference>
<reference evidence="16" key="1">
    <citation type="submission" date="2011-10" db="EMBL/GenBank/DDBJ databases">
        <title>The complete genome of chromosome of Thermovirga lienii DSM 17291.</title>
        <authorList>
            <consortium name="US DOE Joint Genome Institute (JGI-PGF)"/>
            <person name="Lucas S."/>
            <person name="Copeland A."/>
            <person name="Lapidus A."/>
            <person name="Glavina del Rio T."/>
            <person name="Dalin E."/>
            <person name="Tice H."/>
            <person name="Bruce D."/>
            <person name="Goodwin L."/>
            <person name="Pitluck S."/>
            <person name="Peters L."/>
            <person name="Mikhailova N."/>
            <person name="Saunders E."/>
            <person name="Kyrpides N."/>
            <person name="Mavromatis K."/>
            <person name="Ivanova N."/>
            <person name="Last F.I."/>
            <person name="Brettin T."/>
            <person name="Detter J.C."/>
            <person name="Han C."/>
            <person name="Larimer F."/>
            <person name="Land M."/>
            <person name="Hauser L."/>
            <person name="Markowitz V."/>
            <person name="Cheng J.-F."/>
            <person name="Hugenholtz P."/>
            <person name="Woyke T."/>
            <person name="Wu D."/>
            <person name="Spring S."/>
            <person name="Schroeder M."/>
            <person name="Brambilla E.-M."/>
            <person name="Klenk H.-P."/>
            <person name="Eisen J.A."/>
        </authorList>
    </citation>
    <scope>NUCLEOTIDE SEQUENCE [LARGE SCALE GENOMIC DNA]</scope>
    <source>
        <strain evidence="16">ATCC BAA-1197 / DSM 17291 / Cas60314</strain>
    </source>
</reference>
<feature type="region of interest" description="Lon-protease-like" evidence="11">
    <location>
        <begin position="344"/>
        <end position="445"/>
    </location>
</feature>
<dbReference type="GO" id="GO:0005524">
    <property type="term" value="F:ATP binding"/>
    <property type="evidence" value="ECO:0007669"/>
    <property type="project" value="UniProtKB-UniRule"/>
</dbReference>
<evidence type="ECO:0000256" key="11">
    <source>
        <dbReference type="HAMAP-Rule" id="MF_01498"/>
    </source>
</evidence>
<dbReference type="NCBIfam" id="TIGR00416">
    <property type="entry name" value="sms"/>
    <property type="match status" value="1"/>
</dbReference>
<evidence type="ECO:0000256" key="8">
    <source>
        <dbReference type="ARBA" id="ARBA00023016"/>
    </source>
</evidence>
<keyword evidence="3 11" id="KW-0227">DNA damage</keyword>
<dbReference type="HAMAP" id="MF_01498">
    <property type="entry name" value="RadA_bact"/>
    <property type="match status" value="1"/>
</dbReference>
<dbReference type="PROSITE" id="PS50162">
    <property type="entry name" value="RECA_2"/>
    <property type="match status" value="1"/>
</dbReference>
<keyword evidence="5" id="KW-0378">Hydrolase</keyword>
<dbReference type="GO" id="GO:0005829">
    <property type="term" value="C:cytosol"/>
    <property type="evidence" value="ECO:0007669"/>
    <property type="project" value="TreeGrafter"/>
</dbReference>
<keyword evidence="10 11" id="KW-0234">DNA repair</keyword>
<protein>
    <recommendedName>
        <fullName evidence="11 12">DNA repair protein RadA</fullName>
    </recommendedName>
</protein>
<dbReference type="OrthoDB" id="9803906at2"/>
<dbReference type="InterPro" id="IPR027417">
    <property type="entry name" value="P-loop_NTPase"/>
</dbReference>
<dbReference type="GO" id="GO:0000725">
    <property type="term" value="P:recombinational repair"/>
    <property type="evidence" value="ECO:0007669"/>
    <property type="project" value="UniProtKB-UniRule"/>
</dbReference>
<keyword evidence="8 11" id="KW-0346">Stress response</keyword>
<dbReference type="GO" id="GO:0140664">
    <property type="term" value="F:ATP-dependent DNA damage sensor activity"/>
    <property type="evidence" value="ECO:0007669"/>
    <property type="project" value="InterPro"/>
</dbReference>
<dbReference type="InterPro" id="IPR020588">
    <property type="entry name" value="RecA_ATP-bd"/>
</dbReference>
<organism evidence="15 16">
    <name type="scientific">Thermovirga lienii (strain ATCC BAA-1197 / DSM 17291 / Cas60314)</name>
    <dbReference type="NCBI Taxonomy" id="580340"/>
    <lineage>
        <taxon>Bacteria</taxon>
        <taxon>Thermotogati</taxon>
        <taxon>Synergistota</taxon>
        <taxon>Synergistia</taxon>
        <taxon>Synergistales</taxon>
        <taxon>Thermovirgaceae</taxon>
        <taxon>Thermovirga</taxon>
    </lineage>
</organism>
<dbReference type="KEGG" id="tli:Tlie_0699"/>